<reference evidence="3 4" key="1">
    <citation type="journal article" date="2014" name="Int. J. Syst. Evol. Microbiol.">
        <title>Nocardia vulneris sp. nov., isolated from wounds of human patients in North America.</title>
        <authorList>
            <person name="Lasker B.A."/>
            <person name="Bell M."/>
            <person name="Klenk H.P."/>
            <person name="Sproer C."/>
            <person name="Schumann C."/>
            <person name="Schumann P."/>
            <person name="Brown J.M."/>
        </authorList>
    </citation>
    <scope>NUCLEOTIDE SEQUENCE [LARGE SCALE GENOMIC DNA]</scope>
    <source>
        <strain evidence="3 4">W9851</strain>
    </source>
</reference>
<dbReference type="InterPro" id="IPR000253">
    <property type="entry name" value="FHA_dom"/>
</dbReference>
<evidence type="ECO:0000313" key="4">
    <source>
        <dbReference type="Proteomes" id="UP000031364"/>
    </source>
</evidence>
<dbReference type="EMBL" id="JNFP01000035">
    <property type="protein sequence ID" value="KIA62147.1"/>
    <property type="molecule type" value="Genomic_DNA"/>
</dbReference>
<protein>
    <recommendedName>
        <fullName evidence="2">FHA domain-containing protein</fullName>
    </recommendedName>
</protein>
<dbReference type="Pfam" id="PF00498">
    <property type="entry name" value="FHA"/>
    <property type="match status" value="1"/>
</dbReference>
<dbReference type="PROSITE" id="PS50006">
    <property type="entry name" value="FHA_DOMAIN"/>
    <property type="match status" value="1"/>
</dbReference>
<name>A0ABR4ZAL4_9NOCA</name>
<dbReference type="Proteomes" id="UP000031364">
    <property type="component" value="Unassembled WGS sequence"/>
</dbReference>
<keyword evidence="1" id="KW-0597">Phosphoprotein</keyword>
<feature type="domain" description="FHA" evidence="2">
    <location>
        <begin position="67"/>
        <end position="118"/>
    </location>
</feature>
<dbReference type="InterPro" id="IPR008984">
    <property type="entry name" value="SMAD_FHA_dom_sf"/>
</dbReference>
<evidence type="ECO:0000313" key="3">
    <source>
        <dbReference type="EMBL" id="KIA62147.1"/>
    </source>
</evidence>
<keyword evidence="4" id="KW-1185">Reference proteome</keyword>
<evidence type="ECO:0000256" key="1">
    <source>
        <dbReference type="ARBA" id="ARBA00022553"/>
    </source>
</evidence>
<gene>
    <name evidence="3" type="ORF">FG87_26505</name>
</gene>
<accession>A0ABR4ZAL4</accession>
<dbReference type="SUPFAM" id="SSF49879">
    <property type="entry name" value="SMAD/FHA domain"/>
    <property type="match status" value="1"/>
</dbReference>
<evidence type="ECO:0000259" key="2">
    <source>
        <dbReference type="PROSITE" id="PS50006"/>
    </source>
</evidence>
<proteinExistence type="predicted"/>
<dbReference type="CDD" id="cd00060">
    <property type="entry name" value="FHA"/>
    <property type="match status" value="1"/>
</dbReference>
<organism evidence="3 4">
    <name type="scientific">Nocardia vulneris</name>
    <dbReference type="NCBI Taxonomy" id="1141657"/>
    <lineage>
        <taxon>Bacteria</taxon>
        <taxon>Bacillati</taxon>
        <taxon>Actinomycetota</taxon>
        <taxon>Actinomycetes</taxon>
        <taxon>Mycobacteriales</taxon>
        <taxon>Nocardiaceae</taxon>
        <taxon>Nocardia</taxon>
    </lineage>
</organism>
<dbReference type="SMART" id="SM00240">
    <property type="entry name" value="FHA"/>
    <property type="match status" value="1"/>
</dbReference>
<comment type="caution">
    <text evidence="3">The sequence shown here is derived from an EMBL/GenBank/DDBJ whole genome shotgun (WGS) entry which is preliminary data.</text>
</comment>
<sequence>MADLTGDEVTCPACGSRGAPTLMCPNCGHDLPDTSTPPEPETPSRGGPLELVVASGARLRILPGQLVGIGRDEGFPAAVVFENYTNVSRFHGELRYDGDRLYFTDTSTNGTFVNDVRIPQHQEHPIDRGDTLRLAADVPVTIEWEP</sequence>
<dbReference type="RefSeq" id="WP_043675914.1">
    <property type="nucleotide sequence ID" value="NZ_BDCI01000035.1"/>
</dbReference>
<dbReference type="Gene3D" id="2.60.200.20">
    <property type="match status" value="1"/>
</dbReference>